<dbReference type="RefSeq" id="WP_201686929.1">
    <property type="nucleotide sequence ID" value="NZ_JAEQND010000001.1"/>
</dbReference>
<evidence type="ECO:0000313" key="2">
    <source>
        <dbReference type="EMBL" id="MBL0423682.1"/>
    </source>
</evidence>
<accession>A0ABS1JHL1</accession>
<evidence type="ECO:0000259" key="1">
    <source>
        <dbReference type="Pfam" id="PF00534"/>
    </source>
</evidence>
<dbReference type="Gene3D" id="3.40.50.2000">
    <property type="entry name" value="Glycogen Phosphorylase B"/>
    <property type="match status" value="1"/>
</dbReference>
<reference evidence="2 3" key="1">
    <citation type="journal article" date="2017" name="Int. J. Syst. Evol. Microbiol.">
        <title>Ramlibacter alkalitolerans sp. nov., alkali-tolerant bacterium isolated from soil of ginseng.</title>
        <authorList>
            <person name="Lee D.H."/>
            <person name="Cha C.J."/>
        </authorList>
    </citation>
    <scope>NUCLEOTIDE SEQUENCE [LARGE SCALE GENOMIC DNA]</scope>
    <source>
        <strain evidence="2 3">KACC 19305</strain>
    </source>
</reference>
<sequence length="332" mass="35565">MSRAASVVIVSPALADANNGNWRTARRWQELLAGAHPVRITKEWPDADAAADAVMLALHARRSAAPIAAWAQAHPGHGLAVILTGTDLYQDIQTEAAAQRSLELAQRLVVLQECGPEALPVWLRGKARVICQSSPALPPLPRDAGQLTAVMVGHLRQVKSPQTLFAAARLLCQRSDIRIRHIGDGSGEPVLADEARATRRDCPNYEWLGALPHPETLEEIRRADVLVHTSALEGGAHVILEAVRCGTPVLASRVPGNVGMLGRDYEGYFPHGDAGMLAELLLAGRAGQQAENPAVHLLGRLAAQCALRAPLFDAAAERSALLNLLQELESAR</sequence>
<dbReference type="Pfam" id="PF00534">
    <property type="entry name" value="Glycos_transf_1"/>
    <property type="match status" value="1"/>
</dbReference>
<comment type="caution">
    <text evidence="2">The sequence shown here is derived from an EMBL/GenBank/DDBJ whole genome shotgun (WGS) entry which is preliminary data.</text>
</comment>
<feature type="domain" description="Glycosyl transferase family 1" evidence="1">
    <location>
        <begin position="142"/>
        <end position="269"/>
    </location>
</feature>
<dbReference type="PANTHER" id="PTHR45947">
    <property type="entry name" value="SULFOQUINOVOSYL TRANSFERASE SQD2"/>
    <property type="match status" value="1"/>
</dbReference>
<dbReference type="PANTHER" id="PTHR45947:SF3">
    <property type="entry name" value="SULFOQUINOVOSYL TRANSFERASE SQD2"/>
    <property type="match status" value="1"/>
</dbReference>
<dbReference type="NCBIfam" id="TIGR04348">
    <property type="entry name" value="selenoneine biosynthesis selenosugar synthase SenB"/>
    <property type="match status" value="1"/>
</dbReference>
<dbReference type="SUPFAM" id="SSF53756">
    <property type="entry name" value="UDP-Glycosyltransferase/glycogen phosphorylase"/>
    <property type="match status" value="1"/>
</dbReference>
<protein>
    <submittedName>
        <fullName evidence="2">TIGR04348 family glycosyltransferase</fullName>
    </submittedName>
</protein>
<organism evidence="2 3">
    <name type="scientific">Ramlibacter alkalitolerans</name>
    <dbReference type="NCBI Taxonomy" id="2039631"/>
    <lineage>
        <taxon>Bacteria</taxon>
        <taxon>Pseudomonadati</taxon>
        <taxon>Pseudomonadota</taxon>
        <taxon>Betaproteobacteria</taxon>
        <taxon>Burkholderiales</taxon>
        <taxon>Comamonadaceae</taxon>
        <taxon>Ramlibacter</taxon>
    </lineage>
</organism>
<evidence type="ECO:0000313" key="3">
    <source>
        <dbReference type="Proteomes" id="UP000622707"/>
    </source>
</evidence>
<name>A0ABS1JHL1_9BURK</name>
<gene>
    <name evidence="2" type="ORF">JI746_01080</name>
</gene>
<keyword evidence="3" id="KW-1185">Reference proteome</keyword>
<dbReference type="Proteomes" id="UP000622707">
    <property type="component" value="Unassembled WGS sequence"/>
</dbReference>
<dbReference type="InterPro" id="IPR027627">
    <property type="entry name" value="Glycosyltransferase_put"/>
</dbReference>
<dbReference type="EMBL" id="JAEQND010000001">
    <property type="protein sequence ID" value="MBL0423682.1"/>
    <property type="molecule type" value="Genomic_DNA"/>
</dbReference>
<proteinExistence type="predicted"/>
<dbReference type="InterPro" id="IPR050194">
    <property type="entry name" value="Glycosyltransferase_grp1"/>
</dbReference>
<dbReference type="InterPro" id="IPR001296">
    <property type="entry name" value="Glyco_trans_1"/>
</dbReference>